<keyword evidence="3" id="KW-0449">Lipoprotein</keyword>
<dbReference type="InterPro" id="IPR012347">
    <property type="entry name" value="Ferritin-like"/>
</dbReference>
<dbReference type="Proteomes" id="UP000188342">
    <property type="component" value="Unassembled WGS sequence"/>
</dbReference>
<feature type="domain" description="DUF305" evidence="2">
    <location>
        <begin position="59"/>
        <end position="194"/>
    </location>
</feature>
<sequence>MTTRRTLLIGLALAASGLTACSGAPTDDPTPVIATPTESGPAAHISVSADPTAAHNEADVAFARALLRHDQETLDLVKLAPSRASSLEVKQLAAEIELQQGPQRSELERWLLNRSQSVDSSANVKQAGTAKKLAALDGAAFDKAFLTAMVAHHAQGLALAATEMADGTEPAAKALAASITTERKPQLERMRTLLAG</sequence>
<dbReference type="InterPro" id="IPR005183">
    <property type="entry name" value="DUF305_CopM-like"/>
</dbReference>
<feature type="chain" id="PRO_5039704774" evidence="1">
    <location>
        <begin position="21"/>
        <end position="196"/>
    </location>
</feature>
<evidence type="ECO:0000256" key="1">
    <source>
        <dbReference type="SAM" id="SignalP"/>
    </source>
</evidence>
<gene>
    <name evidence="3" type="ORF">FM114_00390</name>
</gene>
<dbReference type="Gene3D" id="1.20.1260.10">
    <property type="match status" value="1"/>
</dbReference>
<evidence type="ECO:0000259" key="2">
    <source>
        <dbReference type="Pfam" id="PF03713"/>
    </source>
</evidence>
<dbReference type="STRING" id="1255658.FM114_00390"/>
<keyword evidence="1" id="KW-0732">Signal</keyword>
<dbReference type="Pfam" id="PF03713">
    <property type="entry name" value="DUF305"/>
    <property type="match status" value="1"/>
</dbReference>
<evidence type="ECO:0000313" key="3">
    <source>
        <dbReference type="EMBL" id="SJN15992.1"/>
    </source>
</evidence>
<dbReference type="AlphaFoldDB" id="A0A1R4I827"/>
<dbReference type="PANTHER" id="PTHR36933">
    <property type="entry name" value="SLL0788 PROTEIN"/>
    <property type="match status" value="1"/>
</dbReference>
<dbReference type="RefSeq" id="WP_094763227.1">
    <property type="nucleotide sequence ID" value="NZ_FUKQ01000001.1"/>
</dbReference>
<accession>A0A1R4I827</accession>
<evidence type="ECO:0000313" key="4">
    <source>
        <dbReference type="Proteomes" id="UP000188342"/>
    </source>
</evidence>
<keyword evidence="4" id="KW-1185">Reference proteome</keyword>
<reference evidence="3 4" key="1">
    <citation type="submission" date="2017-02" db="EMBL/GenBank/DDBJ databases">
        <authorList>
            <person name="Peterson S.W."/>
        </authorList>
    </citation>
    <scope>NUCLEOTIDE SEQUENCE [LARGE SCALE GENOMIC DNA]</scope>
    <source>
        <strain evidence="3 4">LSP_Lj1</strain>
    </source>
</reference>
<feature type="signal peptide" evidence="1">
    <location>
        <begin position="1"/>
        <end position="20"/>
    </location>
</feature>
<name>A0A1R4I827_9ACTN</name>
<organism evidence="3 4">
    <name type="scientific">Luteococcus japonicus LSP_Lj1</name>
    <dbReference type="NCBI Taxonomy" id="1255658"/>
    <lineage>
        <taxon>Bacteria</taxon>
        <taxon>Bacillati</taxon>
        <taxon>Actinomycetota</taxon>
        <taxon>Actinomycetes</taxon>
        <taxon>Propionibacteriales</taxon>
        <taxon>Propionibacteriaceae</taxon>
        <taxon>Luteococcus</taxon>
    </lineage>
</organism>
<dbReference type="EMBL" id="FUKQ01000001">
    <property type="protein sequence ID" value="SJN15992.1"/>
    <property type="molecule type" value="Genomic_DNA"/>
</dbReference>
<dbReference type="PANTHER" id="PTHR36933:SF1">
    <property type="entry name" value="SLL0788 PROTEIN"/>
    <property type="match status" value="1"/>
</dbReference>
<proteinExistence type="predicted"/>
<dbReference type="OrthoDB" id="26872at2"/>
<dbReference type="PROSITE" id="PS51257">
    <property type="entry name" value="PROKAR_LIPOPROTEIN"/>
    <property type="match status" value="1"/>
</dbReference>
<protein>
    <submittedName>
        <fullName evidence="3">Putative lipoprotein</fullName>
    </submittedName>
</protein>